<keyword evidence="2" id="KW-0067">ATP-binding</keyword>
<dbReference type="InterPro" id="IPR011990">
    <property type="entry name" value="TPR-like_helical_dom_sf"/>
</dbReference>
<dbReference type="SUPFAM" id="SSF46894">
    <property type="entry name" value="C-terminal effector domain of the bipartite response regulators"/>
    <property type="match status" value="1"/>
</dbReference>
<dbReference type="GO" id="GO:0005524">
    <property type="term" value="F:ATP binding"/>
    <property type="evidence" value="ECO:0007669"/>
    <property type="project" value="UniProtKB-KW"/>
</dbReference>
<feature type="compositionally biased region" description="Low complexity" evidence="3">
    <location>
        <begin position="286"/>
        <end position="300"/>
    </location>
</feature>
<dbReference type="Pfam" id="PF13191">
    <property type="entry name" value="AAA_16"/>
    <property type="match status" value="1"/>
</dbReference>
<comment type="caution">
    <text evidence="5">The sequence shown here is derived from an EMBL/GenBank/DDBJ whole genome shotgun (WGS) entry which is preliminary data.</text>
</comment>
<dbReference type="PROSITE" id="PS50043">
    <property type="entry name" value="HTH_LUXR_2"/>
    <property type="match status" value="1"/>
</dbReference>
<dbReference type="CDD" id="cd06170">
    <property type="entry name" value="LuxR_C_like"/>
    <property type="match status" value="1"/>
</dbReference>
<dbReference type="InterPro" id="IPR041664">
    <property type="entry name" value="AAA_16"/>
</dbReference>
<dbReference type="Gene3D" id="1.10.10.10">
    <property type="entry name" value="Winged helix-like DNA-binding domain superfamily/Winged helix DNA-binding domain"/>
    <property type="match status" value="1"/>
</dbReference>
<dbReference type="PANTHER" id="PTHR16305:SF35">
    <property type="entry name" value="TRANSCRIPTIONAL ACTIVATOR DOMAIN"/>
    <property type="match status" value="1"/>
</dbReference>
<dbReference type="SUPFAM" id="SSF48452">
    <property type="entry name" value="TPR-like"/>
    <property type="match status" value="1"/>
</dbReference>
<evidence type="ECO:0000313" key="5">
    <source>
        <dbReference type="EMBL" id="RKQ87605.1"/>
    </source>
</evidence>
<evidence type="ECO:0000256" key="3">
    <source>
        <dbReference type="SAM" id="MobiDB-lite"/>
    </source>
</evidence>
<dbReference type="AlphaFoldDB" id="A0A660L2Q6"/>
<reference evidence="5 6" key="1">
    <citation type="submission" date="2018-10" db="EMBL/GenBank/DDBJ databases">
        <title>Genomic Encyclopedia of Archaeal and Bacterial Type Strains, Phase II (KMG-II): from individual species to whole genera.</title>
        <authorList>
            <person name="Goeker M."/>
        </authorList>
    </citation>
    <scope>NUCLEOTIDE SEQUENCE [LARGE SCALE GENOMIC DNA]</scope>
    <source>
        <strain evidence="5 6">DSM 14954</strain>
    </source>
</reference>
<accession>A0A660L2Q6</accession>
<feature type="region of interest" description="Disordered" evidence="3">
    <location>
        <begin position="284"/>
        <end position="317"/>
    </location>
</feature>
<evidence type="ECO:0000259" key="4">
    <source>
        <dbReference type="PROSITE" id="PS50043"/>
    </source>
</evidence>
<name>A0A660L2Q6_9ACTN</name>
<dbReference type="RefSeq" id="WP_121256308.1">
    <property type="nucleotide sequence ID" value="NZ_RBIL01000002.1"/>
</dbReference>
<dbReference type="InterPro" id="IPR000792">
    <property type="entry name" value="Tscrpt_reg_LuxR_C"/>
</dbReference>
<organism evidence="5 6">
    <name type="scientific">Solirubrobacter pauli</name>
    <dbReference type="NCBI Taxonomy" id="166793"/>
    <lineage>
        <taxon>Bacteria</taxon>
        <taxon>Bacillati</taxon>
        <taxon>Actinomycetota</taxon>
        <taxon>Thermoleophilia</taxon>
        <taxon>Solirubrobacterales</taxon>
        <taxon>Solirubrobacteraceae</taxon>
        <taxon>Solirubrobacter</taxon>
    </lineage>
</organism>
<keyword evidence="1" id="KW-0547">Nucleotide-binding</keyword>
<evidence type="ECO:0000313" key="6">
    <source>
        <dbReference type="Proteomes" id="UP000278962"/>
    </source>
</evidence>
<feature type="domain" description="HTH luxR-type" evidence="4">
    <location>
        <begin position="912"/>
        <end position="977"/>
    </location>
</feature>
<dbReference type="InterPro" id="IPR027417">
    <property type="entry name" value="P-loop_NTPase"/>
</dbReference>
<dbReference type="InterPro" id="IPR036388">
    <property type="entry name" value="WH-like_DNA-bd_sf"/>
</dbReference>
<evidence type="ECO:0000256" key="1">
    <source>
        <dbReference type="ARBA" id="ARBA00022741"/>
    </source>
</evidence>
<dbReference type="PRINTS" id="PR00038">
    <property type="entry name" value="HTHLUXR"/>
</dbReference>
<proteinExistence type="predicted"/>
<keyword evidence="6" id="KW-1185">Reference proteome</keyword>
<dbReference type="GO" id="GO:0003677">
    <property type="term" value="F:DNA binding"/>
    <property type="evidence" value="ECO:0007669"/>
    <property type="project" value="InterPro"/>
</dbReference>
<dbReference type="Gene3D" id="1.25.40.10">
    <property type="entry name" value="Tetratricopeptide repeat domain"/>
    <property type="match status" value="1"/>
</dbReference>
<gene>
    <name evidence="5" type="ORF">C8N24_5630</name>
</gene>
<dbReference type="PANTHER" id="PTHR16305">
    <property type="entry name" value="TESTICULAR SOLUBLE ADENYLYL CYCLASE"/>
    <property type="match status" value="1"/>
</dbReference>
<protein>
    <submittedName>
        <fullName evidence="5">Regulatory LuxR family protein</fullName>
    </submittedName>
</protein>
<evidence type="ECO:0000256" key="2">
    <source>
        <dbReference type="ARBA" id="ARBA00022840"/>
    </source>
</evidence>
<dbReference type="GO" id="GO:0005737">
    <property type="term" value="C:cytoplasm"/>
    <property type="evidence" value="ECO:0007669"/>
    <property type="project" value="TreeGrafter"/>
</dbReference>
<dbReference type="Pfam" id="PF00196">
    <property type="entry name" value="GerE"/>
    <property type="match status" value="1"/>
</dbReference>
<dbReference type="GO" id="GO:0004016">
    <property type="term" value="F:adenylate cyclase activity"/>
    <property type="evidence" value="ECO:0007669"/>
    <property type="project" value="TreeGrafter"/>
</dbReference>
<dbReference type="SUPFAM" id="SSF52540">
    <property type="entry name" value="P-loop containing nucleoside triphosphate hydrolases"/>
    <property type="match status" value="1"/>
</dbReference>
<dbReference type="EMBL" id="RBIL01000002">
    <property type="protein sequence ID" value="RKQ87605.1"/>
    <property type="molecule type" value="Genomic_DNA"/>
</dbReference>
<dbReference type="Gene3D" id="3.40.50.300">
    <property type="entry name" value="P-loop containing nucleotide triphosphate hydrolases"/>
    <property type="match status" value="1"/>
</dbReference>
<sequence>MVGRTDEQAHLEALIDAAREGRSGALLLHGPPGIGKTELLRHAVARAEGFVLLQARGLESESGIPFAGLAELVAPLLGELDALPDVQAAAMRSALALGPATESDRFTVPAALLSLLARAADERPVLAVVDDVQWLDEPSLEAFLFAGRRLGAEGVAMLAAARNDARRVEVPWLQRMAVGPLADEDARALLDPAIAPAVADRLVATAAGNPLALLEIPALLTDAQRAGREPLADPLPPGTSVERAFAVALDALPEATRAALLLAAAASTRRLDAIGRALAAHEAADRPGAAAAPGDSPTPAVGDRSADPSGDSPAPAVADVSAARAAVSVRVFEPAEAAGIVVLARGELEFRHPLMRSAVYHGAAPGERRAAHAALAAASAGAERAWQLAACAVAPDEDVAAALEAAALEARGRGAHATAARDLQRAAQLTPGTATRARRLLAAAGDAIRSGEAEQASAWLDEAAALARADEAVDPLLAADVERLRGHVEMRRGSPVEANERLVAEADRVRGRDPRRAAAMFLEASVAHLMTGDPAALVGAAEKARALSAGTEPAVELLATAVIGQAQIALGEIEPGVAELRACEPYLMEADPLGMVEIVGMAGHAWTWVEDWDRATKTLDRVLRAAREASAVSALIHPLAAQAHLDLRRGRWASALASASEAVELAEDAGQHALLPHALAALTLVEAGLGHEADCRAHVERAGTDDPYRHAALGQLELALGRVPEAIDALEAGERQMRRRGLSSAVVQLRPDLIEAYVRAGRREEAEAQLATLEADTAEGRAARRAAAAEAAGNVRALRADSLASLPVVGVGPRWVRAAAERCRGLLAPDDAFRSVFEAALALHEDLPMPFERARTQLAFGERLRRAKQRAEAREPLTQALDEFERLGAKPWAERARSELRATGGAAAGRRAPAAAGQLTPHELQIAVLVAQGMTNREAAAALFLSPKTIEYHLGQIYRKLDVRGRSQLARLMAMELPEGERDPAVLADALS</sequence>
<dbReference type="GO" id="GO:0006355">
    <property type="term" value="P:regulation of DNA-templated transcription"/>
    <property type="evidence" value="ECO:0007669"/>
    <property type="project" value="InterPro"/>
</dbReference>
<dbReference type="SMART" id="SM00421">
    <property type="entry name" value="HTH_LUXR"/>
    <property type="match status" value="1"/>
</dbReference>
<dbReference type="Proteomes" id="UP000278962">
    <property type="component" value="Unassembled WGS sequence"/>
</dbReference>
<dbReference type="OrthoDB" id="483at2"/>
<dbReference type="InterPro" id="IPR016032">
    <property type="entry name" value="Sig_transdc_resp-reg_C-effctor"/>
</dbReference>